<keyword evidence="2 4" id="KW-0547">Nucleotide-binding</keyword>
<dbReference type="PANTHER" id="PTHR43585:SF2">
    <property type="entry name" value="ATP-GRASP ENZYME FSQD"/>
    <property type="match status" value="1"/>
</dbReference>
<accession>A0A2N5ZK23</accession>
<feature type="domain" description="ATP-grasp" evidence="5">
    <location>
        <begin position="105"/>
        <end position="272"/>
    </location>
</feature>
<dbReference type="InterPro" id="IPR013815">
    <property type="entry name" value="ATP_grasp_subdomain_1"/>
</dbReference>
<proteinExistence type="predicted"/>
<dbReference type="Proteomes" id="UP000234857">
    <property type="component" value="Unassembled WGS sequence"/>
</dbReference>
<evidence type="ECO:0000256" key="2">
    <source>
        <dbReference type="ARBA" id="ARBA00022741"/>
    </source>
</evidence>
<dbReference type="GO" id="GO:0005524">
    <property type="term" value="F:ATP binding"/>
    <property type="evidence" value="ECO:0007669"/>
    <property type="project" value="UniProtKB-UniRule"/>
</dbReference>
<keyword evidence="1" id="KW-0436">Ligase</keyword>
<dbReference type="Gene3D" id="3.40.50.20">
    <property type="match status" value="1"/>
</dbReference>
<protein>
    <recommendedName>
        <fullName evidence="5">ATP-grasp domain-containing protein</fullName>
    </recommendedName>
</protein>
<dbReference type="InterPro" id="IPR007698">
    <property type="entry name" value="AlaDH/PNT_NAD(H)-bd"/>
</dbReference>
<dbReference type="EMBL" id="PKTG01000044">
    <property type="protein sequence ID" value="PLX18971.1"/>
    <property type="molecule type" value="Genomic_DNA"/>
</dbReference>
<dbReference type="InterPro" id="IPR052032">
    <property type="entry name" value="ATP-dep_AA_Ligase"/>
</dbReference>
<evidence type="ECO:0000313" key="6">
    <source>
        <dbReference type="EMBL" id="PLX18971.1"/>
    </source>
</evidence>
<dbReference type="GO" id="GO:0046872">
    <property type="term" value="F:metal ion binding"/>
    <property type="evidence" value="ECO:0007669"/>
    <property type="project" value="InterPro"/>
</dbReference>
<dbReference type="Gene3D" id="3.30.1490.20">
    <property type="entry name" value="ATP-grasp fold, A domain"/>
    <property type="match status" value="1"/>
</dbReference>
<name>A0A2N5ZK23_MUIH1</name>
<reference evidence="6 7" key="1">
    <citation type="submission" date="2017-11" db="EMBL/GenBank/DDBJ databases">
        <title>Genome-resolved metagenomics identifies genetic mobility, metabolic interactions, and unexpected diversity in perchlorate-reducing communities.</title>
        <authorList>
            <person name="Barnum T.P."/>
            <person name="Figueroa I.A."/>
            <person name="Carlstrom C.I."/>
            <person name="Lucas L.N."/>
            <person name="Engelbrektson A.L."/>
            <person name="Coates J.D."/>
        </authorList>
    </citation>
    <scope>NUCLEOTIDE SEQUENCE [LARGE SCALE GENOMIC DNA]</scope>
    <source>
        <strain evidence="6">BM706</strain>
    </source>
</reference>
<evidence type="ECO:0000313" key="7">
    <source>
        <dbReference type="Proteomes" id="UP000234857"/>
    </source>
</evidence>
<evidence type="ECO:0000256" key="3">
    <source>
        <dbReference type="ARBA" id="ARBA00022840"/>
    </source>
</evidence>
<organism evidence="6 7">
    <name type="scientific">Muiribacterium halophilum</name>
    <dbReference type="NCBI Taxonomy" id="2053465"/>
    <lineage>
        <taxon>Bacteria</taxon>
        <taxon>Candidatus Muiribacteriota</taxon>
        <taxon>Candidatus Muiribacteriia</taxon>
        <taxon>Candidatus Muiribacteriales</taxon>
        <taxon>Candidatus Muiribacteriaceae</taxon>
        <taxon>Candidatus Muiribacterium</taxon>
    </lineage>
</organism>
<dbReference type="SUPFAM" id="SSF56059">
    <property type="entry name" value="Glutathione synthetase ATP-binding domain-like"/>
    <property type="match status" value="1"/>
</dbReference>
<evidence type="ECO:0000256" key="1">
    <source>
        <dbReference type="ARBA" id="ARBA00022598"/>
    </source>
</evidence>
<dbReference type="InterPro" id="IPR011761">
    <property type="entry name" value="ATP-grasp"/>
</dbReference>
<dbReference type="Pfam" id="PF13535">
    <property type="entry name" value="ATP-grasp_4"/>
    <property type="match status" value="1"/>
</dbReference>
<dbReference type="PANTHER" id="PTHR43585">
    <property type="entry name" value="FUMIPYRROLE BIOSYNTHESIS PROTEIN C"/>
    <property type="match status" value="1"/>
</dbReference>
<dbReference type="GO" id="GO:0016874">
    <property type="term" value="F:ligase activity"/>
    <property type="evidence" value="ECO:0007669"/>
    <property type="project" value="UniProtKB-KW"/>
</dbReference>
<dbReference type="AlphaFoldDB" id="A0A2N5ZK23"/>
<evidence type="ECO:0000259" key="5">
    <source>
        <dbReference type="PROSITE" id="PS50975"/>
    </source>
</evidence>
<evidence type="ECO:0000256" key="4">
    <source>
        <dbReference type="PROSITE-ProRule" id="PRU00409"/>
    </source>
</evidence>
<keyword evidence="3 4" id="KW-0067">ATP-binding</keyword>
<dbReference type="Gene3D" id="3.30.470.20">
    <property type="entry name" value="ATP-grasp fold, B domain"/>
    <property type="match status" value="1"/>
</dbReference>
<gene>
    <name evidence="6" type="ORF">C0601_03215</name>
</gene>
<dbReference type="PROSITE" id="PS50975">
    <property type="entry name" value="ATP_GRASP"/>
    <property type="match status" value="1"/>
</dbReference>
<comment type="caution">
    <text evidence="6">The sequence shown here is derived from an EMBL/GenBank/DDBJ whole genome shotgun (WGS) entry which is preliminary data.</text>
</comment>
<dbReference type="Pfam" id="PF01262">
    <property type="entry name" value="AlaDh_PNT_C"/>
    <property type="match status" value="1"/>
</dbReference>
<sequence length="279" mass="31270">MFIVIGGGLFQTYAIKKAKSLGLKVVCVDMNPNAQGAKEADEFINISTKDHQSICNEIRKRNFLVDGVITVGTDMSESVYYISKEFWLDPGFKDYKKVVNKIEMRKALQENNVPQPKFTFSTDCRELIENRKKAGLSFPLVIKPAQSMGARGVKKVLDDKQIETQFDICKEHSFDKRVILEEYMSGPEVSVESLIVNGKYCPMVIGDRHIEKEPFFIETGHSCPSRLSKKDINEINRIMELAANALQIHNAPAKGDIKITKKGVMVGEIAARLSGGFMS</sequence>